<organism evidence="1 2">
    <name type="scientific">Intoshia linei</name>
    <dbReference type="NCBI Taxonomy" id="1819745"/>
    <lineage>
        <taxon>Eukaryota</taxon>
        <taxon>Metazoa</taxon>
        <taxon>Spiralia</taxon>
        <taxon>Lophotrochozoa</taxon>
        <taxon>Mesozoa</taxon>
        <taxon>Orthonectida</taxon>
        <taxon>Rhopaluridae</taxon>
        <taxon>Intoshia</taxon>
    </lineage>
</organism>
<dbReference type="EMBL" id="LWCA01000134">
    <property type="protein sequence ID" value="OAF70552.1"/>
    <property type="molecule type" value="Genomic_DNA"/>
</dbReference>
<dbReference type="Gene3D" id="1.25.40.20">
    <property type="entry name" value="Ankyrin repeat-containing domain"/>
    <property type="match status" value="1"/>
</dbReference>
<dbReference type="SMART" id="SM00248">
    <property type="entry name" value="ANK"/>
    <property type="match status" value="2"/>
</dbReference>
<name>A0A177BA69_9BILA</name>
<proteinExistence type="predicted"/>
<accession>A0A177BA69</accession>
<dbReference type="Pfam" id="PF12796">
    <property type="entry name" value="Ank_2"/>
    <property type="match status" value="1"/>
</dbReference>
<dbReference type="AlphaFoldDB" id="A0A177BA69"/>
<dbReference type="InterPro" id="IPR002110">
    <property type="entry name" value="Ankyrin_rpt"/>
</dbReference>
<protein>
    <submittedName>
        <fullName evidence="1">Uncharacterized protein</fullName>
    </submittedName>
</protein>
<dbReference type="OrthoDB" id="5406014at2759"/>
<sequence>MKKVILSKTNIFSLITRKYIYRIEKYLQDYENDAFLKMRKDGMPILCYIANLTDFEEDYLCFVARKLIKNGASVATKDDQFNRNALHYACYNFKPKLIEIFLNSMDYNINALDNLKNTALYYSCINYINNRDEGTLSVINRIMNFMKKCNPLIEKILNRKNELGITCFQVMKKCPELNQCIHLCRNSIRNNERKYTQHSCYMKNKLFSRMGSLNIYESNTPIFPKIDRSNTAPQTRRSYNTCRNSFDFINEKVRRDDSNLKKLNNYTEKENLNSRQSISLMYYLYLHQFSPSYVANHSFSNLADNKSIPTPGSSRTSIRVDHHVSIKSFKSESIFFNLKSKDLGDVSNYILKI</sequence>
<dbReference type="Proteomes" id="UP000078046">
    <property type="component" value="Unassembled WGS sequence"/>
</dbReference>
<dbReference type="SUPFAM" id="SSF48403">
    <property type="entry name" value="Ankyrin repeat"/>
    <property type="match status" value="1"/>
</dbReference>
<keyword evidence="2" id="KW-1185">Reference proteome</keyword>
<evidence type="ECO:0000313" key="2">
    <source>
        <dbReference type="Proteomes" id="UP000078046"/>
    </source>
</evidence>
<reference evidence="1 2" key="1">
    <citation type="submission" date="2016-04" db="EMBL/GenBank/DDBJ databases">
        <title>The genome of Intoshia linei affirms orthonectids as highly simplified spiralians.</title>
        <authorList>
            <person name="Mikhailov K.V."/>
            <person name="Slusarev G.S."/>
            <person name="Nikitin M.A."/>
            <person name="Logacheva M.D."/>
            <person name="Penin A."/>
            <person name="Aleoshin V."/>
            <person name="Panchin Y.V."/>
        </authorList>
    </citation>
    <scope>NUCLEOTIDE SEQUENCE [LARGE SCALE GENOMIC DNA]</scope>
    <source>
        <strain evidence="1">Intl2013</strain>
        <tissue evidence="1">Whole animal</tissue>
    </source>
</reference>
<gene>
    <name evidence="1" type="ORF">A3Q56_01706</name>
</gene>
<dbReference type="InterPro" id="IPR036770">
    <property type="entry name" value="Ankyrin_rpt-contain_sf"/>
</dbReference>
<comment type="caution">
    <text evidence="1">The sequence shown here is derived from an EMBL/GenBank/DDBJ whole genome shotgun (WGS) entry which is preliminary data.</text>
</comment>
<evidence type="ECO:0000313" key="1">
    <source>
        <dbReference type="EMBL" id="OAF70552.1"/>
    </source>
</evidence>